<sequence>MAKNVNVEFTEHILVCYAFIPVNCCRRQIKFGSEGGDNGIMLKRSPVMEETPSFVFHEIGNAKVPILSRACHEKKERRWSQGFCRRTGCQTEAELALAGHASPVRRLLLQRERLSHEMKRCPNRGPILTLLPSLHRPRLGVGIYPESWTPSPSCPSSLPQPPGAMLYLPASGAASNIPEAANCKLSRSPRSLLVPSGLPAPAPLHLCTNRGNASLFLTLFTVLGAGKSDRFRAPCLFPLP</sequence>
<dbReference type="AlphaFoldDB" id="L5L5P7"/>
<keyword evidence="2" id="KW-1185">Reference proteome</keyword>
<evidence type="ECO:0000313" key="1">
    <source>
        <dbReference type="EMBL" id="ELK18760.1"/>
    </source>
</evidence>
<name>L5L5P7_PTEAL</name>
<proteinExistence type="predicted"/>
<gene>
    <name evidence="1" type="ORF">PAL_GLEAN10006855</name>
</gene>
<protein>
    <submittedName>
        <fullName evidence="1">Uncharacterized protein</fullName>
    </submittedName>
</protein>
<evidence type="ECO:0000313" key="2">
    <source>
        <dbReference type="Proteomes" id="UP000010552"/>
    </source>
</evidence>
<accession>L5L5P7</accession>
<dbReference type="InParanoid" id="L5L5P7"/>
<organism evidence="1 2">
    <name type="scientific">Pteropus alecto</name>
    <name type="common">Black flying fox</name>
    <dbReference type="NCBI Taxonomy" id="9402"/>
    <lineage>
        <taxon>Eukaryota</taxon>
        <taxon>Metazoa</taxon>
        <taxon>Chordata</taxon>
        <taxon>Craniata</taxon>
        <taxon>Vertebrata</taxon>
        <taxon>Euteleostomi</taxon>
        <taxon>Mammalia</taxon>
        <taxon>Eutheria</taxon>
        <taxon>Laurasiatheria</taxon>
        <taxon>Chiroptera</taxon>
        <taxon>Yinpterochiroptera</taxon>
        <taxon>Pteropodoidea</taxon>
        <taxon>Pteropodidae</taxon>
        <taxon>Pteropodinae</taxon>
        <taxon>Pteropus</taxon>
    </lineage>
</organism>
<dbReference type="Proteomes" id="UP000010552">
    <property type="component" value="Unassembled WGS sequence"/>
</dbReference>
<dbReference type="EMBL" id="KB030306">
    <property type="protein sequence ID" value="ELK18760.1"/>
    <property type="molecule type" value="Genomic_DNA"/>
</dbReference>
<reference evidence="2" key="1">
    <citation type="journal article" date="2013" name="Science">
        <title>Comparative analysis of bat genomes provides insight into the evolution of flight and immunity.</title>
        <authorList>
            <person name="Zhang G."/>
            <person name="Cowled C."/>
            <person name="Shi Z."/>
            <person name="Huang Z."/>
            <person name="Bishop-Lilly K.A."/>
            <person name="Fang X."/>
            <person name="Wynne J.W."/>
            <person name="Xiong Z."/>
            <person name="Baker M.L."/>
            <person name="Zhao W."/>
            <person name="Tachedjian M."/>
            <person name="Zhu Y."/>
            <person name="Zhou P."/>
            <person name="Jiang X."/>
            <person name="Ng J."/>
            <person name="Yang L."/>
            <person name="Wu L."/>
            <person name="Xiao J."/>
            <person name="Feng Y."/>
            <person name="Chen Y."/>
            <person name="Sun X."/>
            <person name="Zhang Y."/>
            <person name="Marsh G.A."/>
            <person name="Crameri G."/>
            <person name="Broder C.C."/>
            <person name="Frey K.G."/>
            <person name="Wang L.F."/>
            <person name="Wang J."/>
        </authorList>
    </citation>
    <scope>NUCLEOTIDE SEQUENCE [LARGE SCALE GENOMIC DNA]</scope>
</reference>